<organism evidence="1 2">
    <name type="scientific">Dentiscutata erythropus</name>
    <dbReference type="NCBI Taxonomy" id="1348616"/>
    <lineage>
        <taxon>Eukaryota</taxon>
        <taxon>Fungi</taxon>
        <taxon>Fungi incertae sedis</taxon>
        <taxon>Mucoromycota</taxon>
        <taxon>Glomeromycotina</taxon>
        <taxon>Glomeromycetes</taxon>
        <taxon>Diversisporales</taxon>
        <taxon>Gigasporaceae</taxon>
        <taxon>Dentiscutata</taxon>
    </lineage>
</organism>
<accession>A0A9N8YX41</accession>
<proteinExistence type="predicted"/>
<gene>
    <name evidence="1" type="ORF">DERYTH_LOCUS566</name>
</gene>
<reference evidence="1" key="1">
    <citation type="submission" date="2021-06" db="EMBL/GenBank/DDBJ databases">
        <authorList>
            <person name="Kallberg Y."/>
            <person name="Tangrot J."/>
            <person name="Rosling A."/>
        </authorList>
    </citation>
    <scope>NUCLEOTIDE SEQUENCE</scope>
    <source>
        <strain evidence="1">MA453B</strain>
    </source>
</reference>
<dbReference type="AlphaFoldDB" id="A0A9N8YX41"/>
<dbReference type="Proteomes" id="UP000789405">
    <property type="component" value="Unassembled WGS sequence"/>
</dbReference>
<keyword evidence="2" id="KW-1185">Reference proteome</keyword>
<sequence>MKPLSNISLYGPIDTFQNTFINQPSLSYSSFDVTLLPNSFSTSCSNDLFFRTPHSYNNTTTTPSINPYETTKTFQNTCLNDSFFFETQHSYNNNITIAPNIGPYETIVTFQDMFINQSPSLSSSSSFIYDEPEPNNEQNITSTSNSFPISCSNKFSFFETQYSYNNVPTITPNIDGTIETYQNMFINQSLSSSSPSFIYDELEPQNIISSSSSPSNSSNDSFFFETQHSYNIIPNINPYGSVETFQNTFIDQSSFVHDKPMPNDE</sequence>
<name>A0A9N8YX41_9GLOM</name>
<dbReference type="EMBL" id="CAJVPY010000129">
    <property type="protein sequence ID" value="CAG8452042.1"/>
    <property type="molecule type" value="Genomic_DNA"/>
</dbReference>
<evidence type="ECO:0000313" key="2">
    <source>
        <dbReference type="Proteomes" id="UP000789405"/>
    </source>
</evidence>
<protein>
    <submittedName>
        <fullName evidence="1">8207_t:CDS:1</fullName>
    </submittedName>
</protein>
<evidence type="ECO:0000313" key="1">
    <source>
        <dbReference type="EMBL" id="CAG8452042.1"/>
    </source>
</evidence>
<dbReference type="OrthoDB" id="2457436at2759"/>
<comment type="caution">
    <text evidence="1">The sequence shown here is derived from an EMBL/GenBank/DDBJ whole genome shotgun (WGS) entry which is preliminary data.</text>
</comment>